<evidence type="ECO:0000256" key="9">
    <source>
        <dbReference type="ARBA" id="ARBA00022902"/>
    </source>
</evidence>
<dbReference type="CDD" id="cd05725">
    <property type="entry name" value="IgI_3_Robo"/>
    <property type="match status" value="1"/>
</dbReference>
<dbReference type="InterPro" id="IPR032986">
    <property type="entry name" value="Robo1_Ig-like3"/>
</dbReference>
<feature type="domain" description="Ig-like" evidence="18">
    <location>
        <begin position="483"/>
        <end position="563"/>
    </location>
</feature>
<evidence type="ECO:0000256" key="3">
    <source>
        <dbReference type="ARBA" id="ARBA00022500"/>
    </source>
</evidence>
<dbReference type="GO" id="GO:0007417">
    <property type="term" value="P:central nervous system development"/>
    <property type="evidence" value="ECO:0007669"/>
    <property type="project" value="UniProtKB-ARBA"/>
</dbReference>
<evidence type="ECO:0000256" key="14">
    <source>
        <dbReference type="ARBA" id="ARBA00023180"/>
    </source>
</evidence>
<dbReference type="GO" id="GO:0035385">
    <property type="term" value="P:Roundabout signaling pathway"/>
    <property type="evidence" value="ECO:0007669"/>
    <property type="project" value="InterPro"/>
</dbReference>
<evidence type="ECO:0000256" key="13">
    <source>
        <dbReference type="ARBA" id="ARBA00023170"/>
    </source>
</evidence>
<dbReference type="InterPro" id="IPR013106">
    <property type="entry name" value="Ig_V-set"/>
</dbReference>
<dbReference type="CDD" id="cd05724">
    <property type="entry name" value="IgI_2_Robo"/>
    <property type="match status" value="1"/>
</dbReference>
<protein>
    <recommendedName>
        <fullName evidence="22">Roundabout guidance receptor 1</fullName>
    </recommendedName>
</protein>
<dbReference type="SMART" id="SM00409">
    <property type="entry name" value="IG"/>
    <property type="match status" value="5"/>
</dbReference>
<keyword evidence="14" id="KW-0325">Glycoprotein</keyword>
<feature type="compositionally biased region" description="Acidic residues" evidence="17">
    <location>
        <begin position="1312"/>
        <end position="1326"/>
    </location>
</feature>
<feature type="compositionally biased region" description="Polar residues" evidence="17">
    <location>
        <begin position="1245"/>
        <end position="1259"/>
    </location>
</feature>
<evidence type="ECO:0000259" key="19">
    <source>
        <dbReference type="PROSITE" id="PS50853"/>
    </source>
</evidence>
<comment type="caution">
    <text evidence="20">The sequence shown here is derived from an EMBL/GenBank/DDBJ whole genome shotgun (WGS) entry which is preliminary data.</text>
</comment>
<keyword evidence="10" id="KW-1133">Transmembrane helix</keyword>
<feature type="compositionally biased region" description="Basic and acidic residues" evidence="17">
    <location>
        <begin position="1507"/>
        <end position="1562"/>
    </location>
</feature>
<feature type="region of interest" description="Disordered" evidence="17">
    <location>
        <begin position="1363"/>
        <end position="1384"/>
    </location>
</feature>
<evidence type="ECO:0000256" key="11">
    <source>
        <dbReference type="ARBA" id="ARBA00023136"/>
    </source>
</evidence>
<feature type="compositionally biased region" description="Low complexity" evidence="17">
    <location>
        <begin position="1374"/>
        <end position="1384"/>
    </location>
</feature>
<feature type="domain" description="Ig-like" evidence="18">
    <location>
        <begin position="290"/>
        <end position="374"/>
    </location>
</feature>
<keyword evidence="12" id="KW-1015">Disulfide bond</keyword>
<evidence type="ECO:0000256" key="7">
    <source>
        <dbReference type="ARBA" id="ARBA00022737"/>
    </source>
</evidence>
<keyword evidence="7" id="KW-0677">Repeat</keyword>
<dbReference type="EMBL" id="SWJQ01000219">
    <property type="protein sequence ID" value="TRZ18558.1"/>
    <property type="molecule type" value="Genomic_DNA"/>
</dbReference>
<dbReference type="OrthoDB" id="428111at2759"/>
<dbReference type="InterPro" id="IPR036179">
    <property type="entry name" value="Ig-like_dom_sf"/>
</dbReference>
<keyword evidence="21" id="KW-1185">Reference proteome</keyword>
<dbReference type="Proteomes" id="UP000796761">
    <property type="component" value="Unassembled WGS sequence"/>
</dbReference>
<dbReference type="CDD" id="cd05726">
    <property type="entry name" value="IgI_4_Robo"/>
    <property type="match status" value="1"/>
</dbReference>
<dbReference type="FunFam" id="2.60.40.10:FF:000065">
    <property type="entry name" value="roundabout homolog 1 isoform X3"/>
    <property type="match status" value="1"/>
</dbReference>
<sequence length="1648" mass="180716">MFPAMALQWAKDKMCCALALWLLLSCVDLIVPGRVVIKMASAVTPVTPSAALVLFPTDSEDVERGSDSGTPLPTSDNGDNSLGYTGSRLRQEDFPPRIVEHPSDLIVSKGEPATLNCKAEGRPTPTIEWYKGGERVETDKDDPRSHRMLLPSGSLFFLRIVHGRKSRPDEGVYVCVARNYLGEAVSHNASLEVAILRDDFRQNPSDVMVAVGEPAVMECQPPRGHPEPTISWKKDGTPLDDKDERITIRGGKLMITYTRKNDAGKYVCVGTNMVGERESEVAELTVLERPSFVKRPSNLAVTVEDSAEFKCEARGDPVPTVRWRKDDGELPKARYEIRDDHTLKIRKVTAGDMGSYTCVAENMVGKAEASATLTVQEPPQFVVKPRDQVAALGRTVTFQCEATGNPQPAIFWRREGSQNLLFSYQPPQSSSRFSVSQTGDLTITNVQRSDVGYYICQTLNVAGSIITKAYLEVTDVIADRPPPVIRQGPVNQTVAVDGTLVLNCVATGTLMPTILWKKDGILISTQDSRIKQLETGALQIRYAKLGDTGRYTCIASTPSGEATWSAFIEVQEFGVPVQPPRPTDPNLIPSAPSKPEVTDVSRNTVTLSWQPNLNSGATPTSYIIEAFSHASGSSWQTVAENVKTESFAVKGLKPNAIYLFLVRAANAYGLSDPSQISDPVKTQDVPPTSQGVDHKQVQRELGDVVLHLHNPTILSSSSIEVHWTVDQQSQYIQGYKILYRPTPASYGESEWLIFEVRTPTKNSVVIPELKKGVNYEIKARPFFNEFQGADSEVKFAKTLEEAPSAPPQSVSVTKNDGNGTAIVVTWQPPPEDNQNGMVQEYKVWCLGNESRYHINKTVDGTTFSVVIPSLVPGIRYSVEVAASTGAGPGVKSDPQFIQLDSHGNPVSSEDQVSLAQQISDVVKQPAFIAGIGAACWIILMVFSIWLYRHRKKRNGLTSTYAGIRKVTYQRGGEAVSSGGRPGLLNISEPATQPWLADTWPNTGNNHNDCSINCCTSGNGNSDSNLTTYSRPADCIANYNNQLDNKQTNLMLPESTVYGDVDLSNKMNEMKTFNSPNLKDGRFVSQPGQPTPYATTQLIQSNISNNVNSGSGDTNEKHWKPSVQQKQEVPPIQYNIMEQNKLNKDYRVNDNIAPTIPYNQSYDQNTGGSYNSSDRGSSTSGEYLQCFPGPRLCGIWMLYYDQEIPCPVPPARMYLQQDELEEEEEDERGPTPPVRGAASSPAAVSYSHQSTATLTPSPQEELQPMLQDCQEDLGHTQHQPDRRRQPVSPPPPPRPISPPHTYGYISGPLVSDMDTDAPEEEEDEADMEVAKMQNRRLLLRGLEQTPASSVGDLESSVTGSMINGWGSASEEDNISSGRSSVSSSDGSFFTDADFAQAVAAAAEYAGLKVARRQMHEAAGGRRHFHASHCPRPTSPVSTDSNMSAVVIQKVRPAKKQKHQPGHLRREVYTDDLPPPPVPPPAIKSPTAQSKSQLEVRPVMLPKLASMDGRTDRSTDRKGYKGRDGAEGRQHSDMRTGSGERREPPEQPSDGKPRASKAPKRDGTPAKSHLLQEDILPYSRPTFPTSNNPRDPSSSSSMSSRGSGGRQRADQANLARRNVAEMQVLGAYEQGEEEEEEEMEILIVERVANI</sequence>
<evidence type="ECO:0000256" key="16">
    <source>
        <dbReference type="ARBA" id="ARBA00061206"/>
    </source>
</evidence>
<dbReference type="Pfam" id="PF00041">
    <property type="entry name" value="fn3"/>
    <property type="match status" value="3"/>
</dbReference>
<dbReference type="Pfam" id="PF13927">
    <property type="entry name" value="Ig_3"/>
    <property type="match status" value="3"/>
</dbReference>
<feature type="region of interest" description="Disordered" evidence="17">
    <location>
        <begin position="1273"/>
        <end position="1327"/>
    </location>
</feature>
<feature type="region of interest" description="Disordered" evidence="17">
    <location>
        <begin position="1218"/>
        <end position="1259"/>
    </location>
</feature>
<evidence type="ECO:0000256" key="1">
    <source>
        <dbReference type="ARBA" id="ARBA00004479"/>
    </source>
</evidence>
<proteinExistence type="inferred from homology"/>
<dbReference type="GO" id="GO:0022603">
    <property type="term" value="P:regulation of anatomical structure morphogenesis"/>
    <property type="evidence" value="ECO:0007669"/>
    <property type="project" value="UniProtKB-ARBA"/>
</dbReference>
<feature type="compositionally biased region" description="Polar residues" evidence="17">
    <location>
        <begin position="1433"/>
        <end position="1442"/>
    </location>
</feature>
<feature type="domain" description="Fibronectin type-III" evidence="19">
    <location>
        <begin position="704"/>
        <end position="801"/>
    </location>
</feature>
<dbReference type="FunFam" id="2.60.40.10:FF:000055">
    <property type="entry name" value="roundabout homolog 1 isoform X2"/>
    <property type="match status" value="1"/>
</dbReference>
<feature type="region of interest" description="Disordered" evidence="17">
    <location>
        <begin position="58"/>
        <end position="86"/>
    </location>
</feature>
<feature type="compositionally biased region" description="Basic and acidic residues" evidence="17">
    <location>
        <begin position="1273"/>
        <end position="1283"/>
    </location>
</feature>
<dbReference type="GO" id="GO:0051239">
    <property type="term" value="P:regulation of multicellular organismal process"/>
    <property type="evidence" value="ECO:0007669"/>
    <property type="project" value="UniProtKB-ARBA"/>
</dbReference>
<dbReference type="PROSITE" id="PS50835">
    <property type="entry name" value="IG_LIKE"/>
    <property type="match status" value="5"/>
</dbReference>
<feature type="domain" description="Ig-like" evidence="18">
    <location>
        <begin position="198"/>
        <end position="285"/>
    </location>
</feature>
<comment type="subcellular location">
    <subcellularLocation>
        <location evidence="1">Membrane</location>
        <topology evidence="1">Single-pass type I membrane protein</topology>
    </subcellularLocation>
</comment>
<keyword evidence="2" id="KW-0217">Developmental protein</keyword>
<evidence type="ECO:0000259" key="18">
    <source>
        <dbReference type="PROSITE" id="PS50835"/>
    </source>
</evidence>
<dbReference type="SMART" id="SM00406">
    <property type="entry name" value="IGv"/>
    <property type="match status" value="2"/>
</dbReference>
<dbReference type="InterPro" id="IPR003598">
    <property type="entry name" value="Ig_sub2"/>
</dbReference>
<evidence type="ECO:0000256" key="17">
    <source>
        <dbReference type="SAM" id="MobiDB-lite"/>
    </source>
</evidence>
<dbReference type="GO" id="GO:0016020">
    <property type="term" value="C:membrane"/>
    <property type="evidence" value="ECO:0007669"/>
    <property type="project" value="UniProtKB-SubCell"/>
</dbReference>
<feature type="compositionally biased region" description="Polar residues" evidence="17">
    <location>
        <begin position="1580"/>
        <end position="1590"/>
    </location>
</feature>
<evidence type="ECO:0000313" key="20">
    <source>
        <dbReference type="EMBL" id="TRZ18558.1"/>
    </source>
</evidence>
<keyword evidence="5" id="KW-0812">Transmembrane</keyword>
<dbReference type="PANTHER" id="PTHR12231:SF243">
    <property type="entry name" value="ROUNDABOUT HOMOLOG 1"/>
    <property type="match status" value="1"/>
</dbReference>
<evidence type="ECO:0000256" key="5">
    <source>
        <dbReference type="ARBA" id="ARBA00022692"/>
    </source>
</evidence>
<feature type="region of interest" description="Disordered" evidence="17">
    <location>
        <begin position="1107"/>
        <end position="1129"/>
    </location>
</feature>
<keyword evidence="3" id="KW-0145">Chemotaxis</keyword>
<dbReference type="CDD" id="cd20952">
    <property type="entry name" value="IgI_5_Robo"/>
    <property type="match status" value="1"/>
</dbReference>
<evidence type="ECO:0000256" key="6">
    <source>
        <dbReference type="ARBA" id="ARBA00022729"/>
    </source>
</evidence>
<dbReference type="Gene3D" id="2.60.40.10">
    <property type="entry name" value="Immunoglobulins"/>
    <property type="match status" value="8"/>
</dbReference>
<dbReference type="GO" id="GO:0008046">
    <property type="term" value="F:axon guidance receptor activity"/>
    <property type="evidence" value="ECO:0007669"/>
    <property type="project" value="InterPro"/>
</dbReference>
<name>A0A8K1LM25_9PASS</name>
<keyword evidence="8" id="KW-0221">Differentiation</keyword>
<feature type="region of interest" description="Disordered" evidence="17">
    <location>
        <begin position="1152"/>
        <end position="1180"/>
    </location>
</feature>
<feature type="domain" description="Ig-like" evidence="18">
    <location>
        <begin position="96"/>
        <end position="192"/>
    </location>
</feature>
<dbReference type="GO" id="GO:0006935">
    <property type="term" value="P:chemotaxis"/>
    <property type="evidence" value="ECO:0007669"/>
    <property type="project" value="UniProtKB-KW"/>
</dbReference>
<feature type="compositionally biased region" description="Pro residues" evidence="17">
    <location>
        <begin position="1286"/>
        <end position="1297"/>
    </location>
</feature>
<dbReference type="PANTHER" id="PTHR12231">
    <property type="entry name" value="CTX-RELATED TYPE I TRANSMEMBRANE PROTEIN"/>
    <property type="match status" value="1"/>
</dbReference>
<dbReference type="InterPro" id="IPR051170">
    <property type="entry name" value="Neural/epithelial_adhesion"/>
</dbReference>
<feature type="domain" description="Fibronectin type-III" evidence="19">
    <location>
        <begin position="806"/>
        <end position="902"/>
    </location>
</feature>
<keyword evidence="6" id="KW-0732">Signal</keyword>
<dbReference type="InterPro" id="IPR013098">
    <property type="entry name" value="Ig_I-set"/>
</dbReference>
<reference evidence="20" key="1">
    <citation type="submission" date="2019-04" db="EMBL/GenBank/DDBJ databases">
        <title>Genome assembly of Zosterops borbonicus 15179.</title>
        <authorList>
            <person name="Leroy T."/>
            <person name="Anselmetti Y."/>
            <person name="Tilak M.-K."/>
            <person name="Nabholz B."/>
        </authorList>
    </citation>
    <scope>NUCLEOTIDE SEQUENCE</scope>
    <source>
        <strain evidence="20">HGM_15179</strain>
        <tissue evidence="20">Muscle</tissue>
    </source>
</reference>
<dbReference type="CDD" id="cd00063">
    <property type="entry name" value="FN3"/>
    <property type="match status" value="3"/>
</dbReference>
<keyword evidence="4" id="KW-0597">Phosphoprotein</keyword>
<dbReference type="PROSITE" id="PS50853">
    <property type="entry name" value="FN3"/>
    <property type="match status" value="3"/>
</dbReference>
<feature type="compositionally biased region" description="Polar residues" evidence="17">
    <location>
        <begin position="67"/>
        <end position="84"/>
    </location>
</feature>
<dbReference type="CDD" id="cd07693">
    <property type="entry name" value="IgC_1_Robo"/>
    <property type="match status" value="1"/>
</dbReference>
<evidence type="ECO:0008006" key="22">
    <source>
        <dbReference type="Google" id="ProtNLM"/>
    </source>
</evidence>
<dbReference type="FunFam" id="2.60.40.10:FF:000026">
    <property type="entry name" value="roundabout homolog 2 isoform X1"/>
    <property type="match status" value="1"/>
</dbReference>
<keyword evidence="15" id="KW-0393">Immunoglobulin domain</keyword>
<feature type="region of interest" description="Disordered" evidence="17">
    <location>
        <begin position="1417"/>
        <end position="1615"/>
    </location>
</feature>
<dbReference type="Pfam" id="PF07679">
    <property type="entry name" value="I-set"/>
    <property type="match status" value="2"/>
</dbReference>
<comment type="similarity">
    <text evidence="16">Belongs to the immunoglobulin superfamily. ROBO family.</text>
</comment>
<keyword evidence="11" id="KW-0472">Membrane</keyword>
<dbReference type="SMART" id="SM00408">
    <property type="entry name" value="IGc2"/>
    <property type="match status" value="5"/>
</dbReference>
<evidence type="ECO:0000256" key="12">
    <source>
        <dbReference type="ARBA" id="ARBA00023157"/>
    </source>
</evidence>
<dbReference type="FunFam" id="2.60.40.10:FF:000058">
    <property type="entry name" value="roundabout homolog 2 isoform X3"/>
    <property type="match status" value="1"/>
</dbReference>
<evidence type="ECO:0000256" key="15">
    <source>
        <dbReference type="ARBA" id="ARBA00023319"/>
    </source>
</evidence>
<dbReference type="SUPFAM" id="SSF48726">
    <property type="entry name" value="Immunoglobulin"/>
    <property type="match status" value="5"/>
</dbReference>
<evidence type="ECO:0000313" key="21">
    <source>
        <dbReference type="Proteomes" id="UP000796761"/>
    </source>
</evidence>
<feature type="compositionally biased region" description="Pro residues" evidence="17">
    <location>
        <begin position="1471"/>
        <end position="1481"/>
    </location>
</feature>
<organism evidence="20 21">
    <name type="scientific">Zosterops borbonicus</name>
    <dbReference type="NCBI Taxonomy" id="364589"/>
    <lineage>
        <taxon>Eukaryota</taxon>
        <taxon>Metazoa</taxon>
        <taxon>Chordata</taxon>
        <taxon>Craniata</taxon>
        <taxon>Vertebrata</taxon>
        <taxon>Euteleostomi</taxon>
        <taxon>Archelosauria</taxon>
        <taxon>Archosauria</taxon>
        <taxon>Dinosauria</taxon>
        <taxon>Saurischia</taxon>
        <taxon>Theropoda</taxon>
        <taxon>Coelurosauria</taxon>
        <taxon>Aves</taxon>
        <taxon>Neognathae</taxon>
        <taxon>Neoaves</taxon>
        <taxon>Telluraves</taxon>
        <taxon>Australaves</taxon>
        <taxon>Passeriformes</taxon>
        <taxon>Sylvioidea</taxon>
        <taxon>Zosteropidae</taxon>
        <taxon>Zosterops</taxon>
    </lineage>
</organism>
<dbReference type="InterPro" id="IPR003961">
    <property type="entry name" value="FN3_dom"/>
</dbReference>
<dbReference type="GO" id="GO:0016199">
    <property type="term" value="P:axon midline choice point recognition"/>
    <property type="evidence" value="ECO:0007669"/>
    <property type="project" value="InterPro"/>
</dbReference>
<accession>A0A8K1LM25</accession>
<dbReference type="FunFam" id="2.60.40.10:FF:000008">
    <property type="entry name" value="roundabout homolog 2 isoform X2"/>
    <property type="match status" value="2"/>
</dbReference>
<feature type="compositionally biased region" description="Polar residues" evidence="17">
    <location>
        <begin position="1156"/>
        <end position="1180"/>
    </location>
</feature>
<dbReference type="InterPro" id="IPR036116">
    <property type="entry name" value="FN3_sf"/>
</dbReference>
<keyword evidence="13" id="KW-0675">Receptor</keyword>
<dbReference type="InterPro" id="IPR007110">
    <property type="entry name" value="Ig-like_dom"/>
</dbReference>
<dbReference type="SMART" id="SM00060">
    <property type="entry name" value="FN3"/>
    <property type="match status" value="3"/>
</dbReference>
<gene>
    <name evidence="20" type="ORF">HGM15179_008562</name>
</gene>
<evidence type="ECO:0000256" key="8">
    <source>
        <dbReference type="ARBA" id="ARBA00022782"/>
    </source>
</evidence>
<feature type="domain" description="Ig-like" evidence="18">
    <location>
        <begin position="379"/>
        <end position="474"/>
    </location>
</feature>
<feature type="compositionally biased region" description="Basic residues" evidence="17">
    <location>
        <begin position="1450"/>
        <end position="1461"/>
    </location>
</feature>
<dbReference type="FunFam" id="2.60.40.10:FF:000043">
    <property type="entry name" value="roundabout homolog 2 isoform X2"/>
    <property type="match status" value="1"/>
</dbReference>
<dbReference type="FunFam" id="2.60.40.10:FF:000053">
    <property type="entry name" value="Roundabout guidance receptor 1"/>
    <property type="match status" value="1"/>
</dbReference>
<evidence type="ECO:0000256" key="2">
    <source>
        <dbReference type="ARBA" id="ARBA00022473"/>
    </source>
</evidence>
<dbReference type="InterPro" id="IPR013783">
    <property type="entry name" value="Ig-like_fold"/>
</dbReference>
<dbReference type="SUPFAM" id="SSF49265">
    <property type="entry name" value="Fibronectin type III"/>
    <property type="match status" value="2"/>
</dbReference>
<dbReference type="InterPro" id="IPR003599">
    <property type="entry name" value="Ig_sub"/>
</dbReference>
<evidence type="ECO:0000256" key="10">
    <source>
        <dbReference type="ARBA" id="ARBA00022989"/>
    </source>
</evidence>
<feature type="domain" description="Fibronectin type-III" evidence="19">
    <location>
        <begin position="591"/>
        <end position="685"/>
    </location>
</feature>
<evidence type="ECO:0000256" key="4">
    <source>
        <dbReference type="ARBA" id="ARBA00022553"/>
    </source>
</evidence>
<keyword evidence="9" id="KW-0524">Neurogenesis</keyword>